<evidence type="ECO:0000313" key="1">
    <source>
        <dbReference type="EMBL" id="MBB5353468.1"/>
    </source>
</evidence>
<sequence length="198" mass="22171">MATPQDIIKAMVSGLHQQHLKPLGFRKSGTTWIRPGEWTQVINVQLSKWNSSTEAQFTVNLGISFEELHAASEGLPLKGALKEYDCDVRTRIGQQFPGKQDKWWQVTKTTDPDQLADEVFARIDQFGLPWFDRLGDYSAVAGEFLDRKIPFMAALAYHLGGDAGSAETAMRQAEEESNQHFMPKLKRLATTHGIPING</sequence>
<evidence type="ECO:0000313" key="2">
    <source>
        <dbReference type="Proteomes" id="UP000557717"/>
    </source>
</evidence>
<protein>
    <recommendedName>
        <fullName evidence="3">DUF4304 domain-containing protein</fullName>
    </recommendedName>
</protein>
<keyword evidence="2" id="KW-1185">Reference proteome</keyword>
<evidence type="ECO:0008006" key="3">
    <source>
        <dbReference type="Google" id="ProtNLM"/>
    </source>
</evidence>
<reference evidence="1 2" key="1">
    <citation type="submission" date="2020-08" db="EMBL/GenBank/DDBJ databases">
        <title>Genomic Encyclopedia of Type Strains, Phase IV (KMG-IV): sequencing the most valuable type-strain genomes for metagenomic binning, comparative biology and taxonomic classification.</title>
        <authorList>
            <person name="Goeker M."/>
        </authorList>
    </citation>
    <scope>NUCLEOTIDE SEQUENCE [LARGE SCALE GENOMIC DNA]</scope>
    <source>
        <strain evidence="1 2">YC6886</strain>
    </source>
</reference>
<dbReference type="Pfam" id="PF14137">
    <property type="entry name" value="DUF4304"/>
    <property type="match status" value="1"/>
</dbReference>
<dbReference type="RefSeq" id="WP_184021385.1">
    <property type="nucleotide sequence ID" value="NZ_JACHFD010000027.1"/>
</dbReference>
<organism evidence="1 2">
    <name type="scientific">Haloferula luteola</name>
    <dbReference type="NCBI Taxonomy" id="595692"/>
    <lineage>
        <taxon>Bacteria</taxon>
        <taxon>Pseudomonadati</taxon>
        <taxon>Verrucomicrobiota</taxon>
        <taxon>Verrucomicrobiia</taxon>
        <taxon>Verrucomicrobiales</taxon>
        <taxon>Verrucomicrobiaceae</taxon>
        <taxon>Haloferula</taxon>
    </lineage>
</organism>
<dbReference type="Proteomes" id="UP000557717">
    <property type="component" value="Unassembled WGS sequence"/>
</dbReference>
<accession>A0A840VFT8</accession>
<name>A0A840VFT8_9BACT</name>
<comment type="caution">
    <text evidence="1">The sequence shown here is derived from an EMBL/GenBank/DDBJ whole genome shotgun (WGS) entry which is preliminary data.</text>
</comment>
<dbReference type="AlphaFoldDB" id="A0A840VFT8"/>
<dbReference type="InterPro" id="IPR025412">
    <property type="entry name" value="DUF4304"/>
</dbReference>
<gene>
    <name evidence="1" type="ORF">HNR46_003729</name>
</gene>
<proteinExistence type="predicted"/>
<dbReference type="EMBL" id="JACHFD010000027">
    <property type="protein sequence ID" value="MBB5353468.1"/>
    <property type="molecule type" value="Genomic_DNA"/>
</dbReference>